<reference evidence="1 2" key="1">
    <citation type="journal article" date="2010" name="Nature">
        <title>Comparative genomics reveals mobile pathogenicity chromosomes in Fusarium.</title>
        <authorList>
            <person name="Ma L.J."/>
            <person name="van der Does H.C."/>
            <person name="Borkovich K.A."/>
            <person name="Coleman J.J."/>
            <person name="Daboussi M.J."/>
            <person name="Di Pietro A."/>
            <person name="Dufresne M."/>
            <person name="Freitag M."/>
            <person name="Grabherr M."/>
            <person name="Henrissat B."/>
            <person name="Houterman P.M."/>
            <person name="Kang S."/>
            <person name="Shim W.B."/>
            <person name="Woloshuk C."/>
            <person name="Xie X."/>
            <person name="Xu J.R."/>
            <person name="Antoniw J."/>
            <person name="Baker S.E."/>
            <person name="Bluhm B.H."/>
            <person name="Breakspear A."/>
            <person name="Brown D.W."/>
            <person name="Butchko R.A."/>
            <person name="Chapman S."/>
            <person name="Coulson R."/>
            <person name="Coutinho P.M."/>
            <person name="Danchin E.G."/>
            <person name="Diener A."/>
            <person name="Gale L.R."/>
            <person name="Gardiner D.M."/>
            <person name="Goff S."/>
            <person name="Hammond-Kosack K.E."/>
            <person name="Hilburn K."/>
            <person name="Hua-Van A."/>
            <person name="Jonkers W."/>
            <person name="Kazan K."/>
            <person name="Kodira C.D."/>
            <person name="Koehrsen M."/>
            <person name="Kumar L."/>
            <person name="Lee Y.H."/>
            <person name="Li L."/>
            <person name="Manners J.M."/>
            <person name="Miranda-Saavedra D."/>
            <person name="Mukherjee M."/>
            <person name="Park G."/>
            <person name="Park J."/>
            <person name="Park S.Y."/>
            <person name="Proctor R.H."/>
            <person name="Regev A."/>
            <person name="Ruiz-Roldan M.C."/>
            <person name="Sain D."/>
            <person name="Sakthikumar S."/>
            <person name="Sykes S."/>
            <person name="Schwartz D.C."/>
            <person name="Turgeon B.G."/>
            <person name="Wapinski I."/>
            <person name="Yoder O."/>
            <person name="Young S."/>
            <person name="Zeng Q."/>
            <person name="Zhou S."/>
            <person name="Galagan J."/>
            <person name="Cuomo C.A."/>
            <person name="Kistler H.C."/>
            <person name="Rep M."/>
        </authorList>
    </citation>
    <scope>NUCLEOTIDE SEQUENCE [LARGE SCALE GENOMIC DNA]</scope>
    <source>
        <strain evidence="2">M3125 / FGSC 7600</strain>
    </source>
</reference>
<dbReference type="EMBL" id="DS022242">
    <property type="protein sequence ID" value="EWG36105.1"/>
    <property type="molecule type" value="Genomic_DNA"/>
</dbReference>
<dbReference type="EMBL" id="CM000578">
    <property type="protein sequence ID" value="EWG36105.1"/>
    <property type="molecule type" value="Genomic_DNA"/>
</dbReference>
<proteinExistence type="predicted"/>
<dbReference type="VEuPathDB" id="FungiDB:FVEG_14620"/>
<accession>W7LKM3</accession>
<gene>
    <name evidence="1" type="ORF">FVEG_14620</name>
</gene>
<dbReference type="OrthoDB" id="3481585at2759"/>
<keyword evidence="2" id="KW-1185">Reference proteome</keyword>
<evidence type="ECO:0000313" key="2">
    <source>
        <dbReference type="Proteomes" id="UP000009096"/>
    </source>
</evidence>
<dbReference type="RefSeq" id="XP_018742296.1">
    <property type="nucleotide sequence ID" value="XM_018903553.1"/>
</dbReference>
<dbReference type="KEGG" id="fvr:FVEG_14620"/>
<sequence length="127" mass="14353">MAGVESVQIRLTQEIFDKACCNACFIEENGRSTLADYLFHWFAFLVGLQPNDVHWIAEIARDRDYLVRWALERGEKPCKFQTITPPFHAMYGLANTAKVLTSDLQLVAVSFSAECIDPISFECPGYA</sequence>
<evidence type="ECO:0000313" key="1">
    <source>
        <dbReference type="EMBL" id="EWG36105.1"/>
    </source>
</evidence>
<dbReference type="AlphaFoldDB" id="W7LKM3"/>
<dbReference type="Proteomes" id="UP000009096">
    <property type="component" value="Chromosome 1"/>
</dbReference>
<dbReference type="GeneID" id="30071496"/>
<organism evidence="1 2">
    <name type="scientific">Gibberella moniliformis (strain M3125 / FGSC 7600)</name>
    <name type="common">Maize ear and stalk rot fungus</name>
    <name type="synonym">Fusarium verticillioides</name>
    <dbReference type="NCBI Taxonomy" id="334819"/>
    <lineage>
        <taxon>Eukaryota</taxon>
        <taxon>Fungi</taxon>
        <taxon>Dikarya</taxon>
        <taxon>Ascomycota</taxon>
        <taxon>Pezizomycotina</taxon>
        <taxon>Sordariomycetes</taxon>
        <taxon>Hypocreomycetidae</taxon>
        <taxon>Hypocreales</taxon>
        <taxon>Nectriaceae</taxon>
        <taxon>Fusarium</taxon>
        <taxon>Fusarium fujikuroi species complex</taxon>
    </lineage>
</organism>
<protein>
    <submittedName>
        <fullName evidence="1">Uncharacterized protein</fullName>
    </submittedName>
</protein>
<name>W7LKM3_GIBM7</name>